<dbReference type="InterPro" id="IPR042066">
    <property type="entry name" value="Spt6_death-like"/>
</dbReference>
<dbReference type="Gene3D" id="3.30.505.10">
    <property type="entry name" value="SH2 domain"/>
    <property type="match status" value="2"/>
</dbReference>
<evidence type="ECO:0000256" key="2">
    <source>
        <dbReference type="ARBA" id="ARBA00004286"/>
    </source>
</evidence>
<evidence type="ECO:0000259" key="12">
    <source>
        <dbReference type="SMART" id="SM00252"/>
    </source>
</evidence>
<dbReference type="EMBL" id="ML978136">
    <property type="protein sequence ID" value="KAF2093847.1"/>
    <property type="molecule type" value="Genomic_DNA"/>
</dbReference>
<evidence type="ECO:0000313" key="13">
    <source>
        <dbReference type="EMBL" id="KAF2093847.1"/>
    </source>
</evidence>
<feature type="compositionally biased region" description="Basic and acidic residues" evidence="11">
    <location>
        <begin position="1193"/>
        <end position="1204"/>
    </location>
</feature>
<evidence type="ECO:0000256" key="5">
    <source>
        <dbReference type="ARBA" id="ARBA00022454"/>
    </source>
</evidence>
<dbReference type="InterPro" id="IPR032706">
    <property type="entry name" value="Spt6_HHH"/>
</dbReference>
<dbReference type="CDD" id="cd09928">
    <property type="entry name" value="SH2_Cterm_SPT6_like"/>
    <property type="match status" value="1"/>
</dbReference>
<dbReference type="InterPro" id="IPR028088">
    <property type="entry name" value="Spt6_HTH_DNA-bd_dom"/>
</dbReference>
<dbReference type="PANTHER" id="PTHR10145:SF6">
    <property type="entry name" value="TRANSCRIPTION ELONGATION FACTOR SPT6"/>
    <property type="match status" value="1"/>
</dbReference>
<dbReference type="InterPro" id="IPR017072">
    <property type="entry name" value="TF_Spt6"/>
</dbReference>
<keyword evidence="6" id="KW-0727">SH2 domain</keyword>
<dbReference type="OrthoDB" id="995477at2759"/>
<keyword evidence="13" id="KW-0648">Protein biosynthesis</keyword>
<dbReference type="InterPro" id="IPR055179">
    <property type="entry name" value="Tex-like_central_region"/>
</dbReference>
<organism evidence="13 14">
    <name type="scientific">Rhizodiscina lignyota</name>
    <dbReference type="NCBI Taxonomy" id="1504668"/>
    <lineage>
        <taxon>Eukaryota</taxon>
        <taxon>Fungi</taxon>
        <taxon>Dikarya</taxon>
        <taxon>Ascomycota</taxon>
        <taxon>Pezizomycotina</taxon>
        <taxon>Dothideomycetes</taxon>
        <taxon>Pleosporomycetidae</taxon>
        <taxon>Aulographales</taxon>
        <taxon>Rhizodiscinaceae</taxon>
        <taxon>Rhizodiscina</taxon>
    </lineage>
</organism>
<feature type="region of interest" description="Disordered" evidence="11">
    <location>
        <begin position="1193"/>
        <end position="1219"/>
    </location>
</feature>
<dbReference type="Pfam" id="PF22706">
    <property type="entry name" value="Tex_central_region"/>
    <property type="match status" value="1"/>
</dbReference>
<dbReference type="InterPro" id="IPR035019">
    <property type="entry name" value="Spt6_SH2_N"/>
</dbReference>
<dbReference type="Pfam" id="PF17674">
    <property type="entry name" value="HHH_9"/>
    <property type="match status" value="1"/>
</dbReference>
<dbReference type="PIRSF" id="PIRSF036947">
    <property type="entry name" value="Spt6"/>
    <property type="match status" value="1"/>
</dbReference>
<dbReference type="SMART" id="SM00252">
    <property type="entry name" value="SH2"/>
    <property type="match status" value="1"/>
</dbReference>
<dbReference type="InterPro" id="IPR035018">
    <property type="entry name" value="Spt6_SH2_C"/>
</dbReference>
<dbReference type="InterPro" id="IPR049540">
    <property type="entry name" value="Spt6-like_S1"/>
</dbReference>
<dbReference type="GO" id="GO:0003746">
    <property type="term" value="F:translation elongation factor activity"/>
    <property type="evidence" value="ECO:0007669"/>
    <property type="project" value="UniProtKB-KW"/>
</dbReference>
<dbReference type="FunFam" id="3.30.505.10:FF:000056">
    <property type="entry name" value="Transcription elongation factor Spt6"/>
    <property type="match status" value="1"/>
</dbReference>
<dbReference type="InterPro" id="IPR037027">
    <property type="entry name" value="YqgF/RNaseH-like_dom_sf"/>
</dbReference>
<dbReference type="FunFam" id="3.30.505.10:FF:000065">
    <property type="entry name" value="Transcription elongation factor SPT6"/>
    <property type="match status" value="1"/>
</dbReference>
<dbReference type="Pfam" id="PF14632">
    <property type="entry name" value="SPT6_acidic"/>
    <property type="match status" value="1"/>
</dbReference>
<proteinExistence type="inferred from homology"/>
<dbReference type="Pfam" id="PF14641">
    <property type="entry name" value="HTH_44"/>
    <property type="match status" value="1"/>
</dbReference>
<keyword evidence="13" id="KW-0251">Elongation factor</keyword>
<dbReference type="Pfam" id="PF14633">
    <property type="entry name" value="SH2_2"/>
    <property type="match status" value="1"/>
</dbReference>
<dbReference type="Pfam" id="PF14635">
    <property type="entry name" value="HHH_7"/>
    <property type="match status" value="1"/>
</dbReference>
<dbReference type="Pfam" id="PF21710">
    <property type="entry name" value="Spt6_S1"/>
    <property type="match status" value="1"/>
</dbReference>
<feature type="domain" description="SH2" evidence="12">
    <location>
        <begin position="1235"/>
        <end position="1325"/>
    </location>
</feature>
<dbReference type="GO" id="GO:0042393">
    <property type="term" value="F:histone binding"/>
    <property type="evidence" value="ECO:0007669"/>
    <property type="project" value="TreeGrafter"/>
</dbReference>
<dbReference type="SUPFAM" id="SSF53098">
    <property type="entry name" value="Ribonuclease H-like"/>
    <property type="match status" value="1"/>
</dbReference>
<evidence type="ECO:0000256" key="3">
    <source>
        <dbReference type="ARBA" id="ARBA00009253"/>
    </source>
</evidence>
<evidence type="ECO:0000256" key="1">
    <source>
        <dbReference type="ARBA" id="ARBA00004123"/>
    </source>
</evidence>
<dbReference type="GO" id="GO:0005694">
    <property type="term" value="C:chromosome"/>
    <property type="evidence" value="ECO:0007669"/>
    <property type="project" value="UniProtKB-SubCell"/>
</dbReference>
<dbReference type="GO" id="GO:0140673">
    <property type="term" value="P:transcription elongation-coupled chromatin remodeling"/>
    <property type="evidence" value="ECO:0007669"/>
    <property type="project" value="InterPro"/>
</dbReference>
<feature type="compositionally biased region" description="Acidic residues" evidence="11">
    <location>
        <begin position="97"/>
        <end position="106"/>
    </location>
</feature>
<dbReference type="InterPro" id="IPR010994">
    <property type="entry name" value="RuvA_2-like"/>
</dbReference>
<dbReference type="InterPro" id="IPR012337">
    <property type="entry name" value="RNaseH-like_sf"/>
</dbReference>
<dbReference type="Gene3D" id="1.10.150.850">
    <property type="entry name" value="Spt6, helix-hairpin-helix domain"/>
    <property type="match status" value="1"/>
</dbReference>
<dbReference type="InterPro" id="IPR028083">
    <property type="entry name" value="Spt6_acidic_N_dom"/>
</dbReference>
<feature type="compositionally biased region" description="Basic and acidic residues" evidence="11">
    <location>
        <begin position="107"/>
        <end position="119"/>
    </location>
</feature>
<dbReference type="InterPro" id="IPR023319">
    <property type="entry name" value="Tex-like_HTH_dom_sf"/>
</dbReference>
<evidence type="ECO:0000256" key="8">
    <source>
        <dbReference type="ARBA" id="ARBA00023242"/>
    </source>
</evidence>
<dbReference type="InterPro" id="IPR023323">
    <property type="entry name" value="Tex-like_dom_sf"/>
</dbReference>
<comment type="function">
    <text evidence="9">Histone H3-H4 chaperone that plays a role in maintenance of chromatin structure during RNA polymerase II transcription elongation thereby repressing transcription initiation from cryptic promoters. Mediates the reassembly of nucleosomes onto the promoters of at least a selected set of genes during repression; the nucleosome reassembly is essential for transcriptional repression. Essential for viability.</text>
</comment>
<dbReference type="Gene3D" id="1.10.10.2740">
    <property type="entry name" value="Spt6, Death-like domain"/>
    <property type="match status" value="1"/>
</dbReference>
<dbReference type="InterPro" id="IPR028231">
    <property type="entry name" value="Spt6_YqgF"/>
</dbReference>
<keyword evidence="7 10" id="KW-0804">Transcription</keyword>
<dbReference type="InterPro" id="IPR035420">
    <property type="entry name" value="Spt6_SH2"/>
</dbReference>
<keyword evidence="14" id="KW-1185">Reference proteome</keyword>
<evidence type="ECO:0000256" key="9">
    <source>
        <dbReference type="ARBA" id="ARBA00093389"/>
    </source>
</evidence>
<comment type="function">
    <text evidence="10">Plays a role in maintenance of chromatin structure during RNA polymerase II transcription elongation thereby repressing transcription initiation from cryptic promoters. Mediates the reassembly of nucleosomes onto the promoters of at least a selected set of genes during repression; the nucleosome reassembly is essential for transcriptional repression.</text>
</comment>
<dbReference type="Gene3D" id="1.10.10.650">
    <property type="entry name" value="RuvA domain 2-like"/>
    <property type="match status" value="1"/>
</dbReference>
<dbReference type="GO" id="GO:0008023">
    <property type="term" value="C:transcription elongation factor complex"/>
    <property type="evidence" value="ECO:0007669"/>
    <property type="project" value="TreeGrafter"/>
</dbReference>
<dbReference type="SUPFAM" id="SSF158832">
    <property type="entry name" value="Tex N-terminal region-like"/>
    <property type="match status" value="1"/>
</dbReference>
<dbReference type="SUPFAM" id="SSF55550">
    <property type="entry name" value="SH2 domain"/>
    <property type="match status" value="1"/>
</dbReference>
<comment type="caution">
    <text evidence="13">The sequence shown here is derived from an EMBL/GenBank/DDBJ whole genome shotgun (WGS) entry which is preliminary data.</text>
</comment>
<feature type="compositionally biased region" description="Acidic residues" evidence="11">
    <location>
        <begin position="160"/>
        <end position="174"/>
    </location>
</feature>
<dbReference type="InterPro" id="IPR041692">
    <property type="entry name" value="HHH_9"/>
</dbReference>
<dbReference type="GO" id="GO:0003677">
    <property type="term" value="F:DNA binding"/>
    <property type="evidence" value="ECO:0007669"/>
    <property type="project" value="InterPro"/>
</dbReference>
<dbReference type="InterPro" id="IPR036860">
    <property type="entry name" value="SH2_dom_sf"/>
</dbReference>
<feature type="compositionally biased region" description="Basic and acidic residues" evidence="11">
    <location>
        <begin position="150"/>
        <end position="159"/>
    </location>
</feature>
<evidence type="ECO:0000256" key="6">
    <source>
        <dbReference type="ARBA" id="ARBA00022999"/>
    </source>
</evidence>
<dbReference type="Gene3D" id="1.10.3500.10">
    <property type="entry name" value="Tex N-terminal region-like"/>
    <property type="match status" value="1"/>
</dbReference>
<protein>
    <recommendedName>
        <fullName evidence="4 10">Transcription elongation factor Spt6</fullName>
    </recommendedName>
</protein>
<dbReference type="FunFam" id="1.10.10.2740:FF:000002">
    <property type="entry name" value="Transcription elongation factor Spt6"/>
    <property type="match status" value="1"/>
</dbReference>
<dbReference type="GO" id="GO:0031491">
    <property type="term" value="F:nucleosome binding"/>
    <property type="evidence" value="ECO:0007669"/>
    <property type="project" value="TreeGrafter"/>
</dbReference>
<reference evidence="13" key="1">
    <citation type="journal article" date="2020" name="Stud. Mycol.">
        <title>101 Dothideomycetes genomes: a test case for predicting lifestyles and emergence of pathogens.</title>
        <authorList>
            <person name="Haridas S."/>
            <person name="Albert R."/>
            <person name="Binder M."/>
            <person name="Bloem J."/>
            <person name="Labutti K."/>
            <person name="Salamov A."/>
            <person name="Andreopoulos B."/>
            <person name="Baker S."/>
            <person name="Barry K."/>
            <person name="Bills G."/>
            <person name="Bluhm B."/>
            <person name="Cannon C."/>
            <person name="Castanera R."/>
            <person name="Culley D."/>
            <person name="Daum C."/>
            <person name="Ezra D."/>
            <person name="Gonzalez J."/>
            <person name="Henrissat B."/>
            <person name="Kuo A."/>
            <person name="Liang C."/>
            <person name="Lipzen A."/>
            <person name="Lutzoni F."/>
            <person name="Magnuson J."/>
            <person name="Mondo S."/>
            <person name="Nolan M."/>
            <person name="Ohm R."/>
            <person name="Pangilinan J."/>
            <person name="Park H.-J."/>
            <person name="Ramirez L."/>
            <person name="Alfaro M."/>
            <person name="Sun H."/>
            <person name="Tritt A."/>
            <person name="Yoshinaga Y."/>
            <person name="Zwiers L.-H."/>
            <person name="Turgeon B."/>
            <person name="Goodwin S."/>
            <person name="Spatafora J."/>
            <person name="Crous P."/>
            <person name="Grigoriev I."/>
        </authorList>
    </citation>
    <scope>NUCLEOTIDE SEQUENCE</scope>
    <source>
        <strain evidence="13">CBS 133067</strain>
    </source>
</reference>
<feature type="compositionally biased region" description="Basic residues" evidence="11">
    <location>
        <begin position="77"/>
        <end position="87"/>
    </location>
</feature>
<dbReference type="CDD" id="cd09918">
    <property type="entry name" value="SH2_Nterm_SPT6_like"/>
    <property type="match status" value="1"/>
</dbReference>
<dbReference type="PANTHER" id="PTHR10145">
    <property type="entry name" value="TRANSCRIPTION ELONGATION FACTOR SPT6"/>
    <property type="match status" value="1"/>
</dbReference>
<dbReference type="Gene3D" id="3.30.420.140">
    <property type="entry name" value="YqgF/RNase H-like domain"/>
    <property type="match status" value="1"/>
</dbReference>
<keyword evidence="8 10" id="KW-0539">Nucleus</keyword>
<feature type="region of interest" description="Disordered" evidence="11">
    <location>
        <begin position="1"/>
        <end position="183"/>
    </location>
</feature>
<sequence length="1433" mass="165193">MADAFIDRVADVGSESEDEELDEETGEPLRRKERRKGANGVDDSSEEEDEDDDEEAARAVREGFIVDDEEEDDDRARRRREKRKRRRAEREEQDERLSEEDLELIGELDRDELRDEQPRFKRLKQGHREDRTAREERGVDDIFSDDDDEAPGREARGLVDEFDDFIEEDEFPDEERERMLEEREVARPGRKFFASGGQPPEGFSEAEFEDMKAAFGDGTEYDWALQVQAEMDEPEREAEIQLKDVFEPSQLIDKMLTAEDEEIRRVDVPERFQIARKPFSRVELSEEEAAKRKEEEAQWVASMMLPKKRLDRQLIEPFKRSVAKVLQFINEDDYEIPFIFQHRKDYLIHATPLQVSPDPSRPDASDTELKAERLLNQSDMWDLFEHDLKFRAMAEKRDALQKTYKSLQAIANVEDPMIEEMLSHVGNMEEVQDVQDYLHFQYSAPLKDVNLIESESNGVQKRARAARTLWEKVRSSKVYNLVRAFGITADNFARNVLDTGPRAYTDDPPELPDDLADSLLDPPEYTTGAQILRAGKAMFAEELVMSPRMRKWLRGKMYELAYFDCYRTEKGARQITEDHKYYEFKYLRHQDITAMARRPELFLRMLKAEQEGLVEIRLKMDSYDRLKRELYKYIESDNYSELADAWNIVRREAVDQAFSKLERIVARGVKEALKGECENALAKACREKFSELKLDQAPYKPKGMEPGTRPRCITLSSGQGISGRDAICWVYVEEDGRCLENGKFSDLRLGNSDKHLPDGKNVQEFVDLVSRRKPDVIGVSGFSVETRKLYKDIQDIIEKFDLRSNEFEADDEDGVGTKARSEKVEVLIVNDEVARLYHTSDRAAIEYPSYPPLTRYCIALAKYMQSPLLEYAALKKDIISISFDPNQDLIPQDKLLRHLESAMVDMVNLVGVNINEAVNNPYLANLLPYVCGLGPRKAAHVLQAIDKNGGEVRTRDELVGDPEKNIIPAVGGKVWTNCASFLFLEFDIDDPDSDYLDNTRVHPEDYEIARKMASDALGLDEEDVKAEVDEGGPGAVVRRLIKENQEDNVNDLILEQYAVQLESQFHQRKRATLETIRAELNSPYEELRHNFSFMSSDEIYTMLTGETRESLLEGMTVPVQVRRVFSDHIEVRLDCGLEGGVSETEYPEGVGGERGIDPRQVYTVHQTAQAKILFINRKQLSAQLSFNEETIRRPFKRDNDHERGEWDEDQESQDKKDAIRAKENVSGRAQRVIKHPLFRPFNAAQAEEYLGSMSRGDVVIRPSSKGLDHLAVTWKVSDNIYQHIDVLELDKDNEFSVGKTLKIGGRYTYSDLDELIVNHVKSMAKKVDEIMQDDKYQNGSKAQTDQWLTTYAEANPKRSMYAFCINPKYPGFFYLCYKAGQHAQLGAWPVKVMPGAFELQKHQYPDMTALKNGFKTLFMNSQRMPEVGGVRRR</sequence>
<feature type="compositionally biased region" description="Basic and acidic residues" evidence="11">
    <location>
        <begin position="1"/>
        <end position="10"/>
    </location>
</feature>
<keyword evidence="5" id="KW-0158">Chromosome</keyword>
<feature type="compositionally biased region" description="Acidic residues" evidence="11">
    <location>
        <begin position="43"/>
        <end position="55"/>
    </location>
</feature>
<dbReference type="InterPro" id="IPR000980">
    <property type="entry name" value="SH2"/>
</dbReference>
<dbReference type="SUPFAM" id="SSF47781">
    <property type="entry name" value="RuvA domain 2-like"/>
    <property type="match status" value="2"/>
</dbReference>
<evidence type="ECO:0000313" key="14">
    <source>
        <dbReference type="Proteomes" id="UP000799772"/>
    </source>
</evidence>
<feature type="compositionally biased region" description="Basic and acidic residues" evidence="11">
    <location>
        <begin position="126"/>
        <end position="140"/>
    </location>
</feature>
<evidence type="ECO:0000256" key="10">
    <source>
        <dbReference type="PIRNR" id="PIRNR036947"/>
    </source>
</evidence>
<dbReference type="Pfam" id="PF14639">
    <property type="entry name" value="YqgF"/>
    <property type="match status" value="1"/>
</dbReference>
<accession>A0A9P4I629</accession>
<dbReference type="FunFam" id="1.10.150.850:FF:000001">
    <property type="entry name" value="Transcription elongation factor spt6"/>
    <property type="match status" value="1"/>
</dbReference>
<name>A0A9P4I629_9PEZI</name>
<gene>
    <name evidence="13" type="ORF">NA57DRAFT_80847</name>
</gene>
<comment type="subcellular location">
    <subcellularLocation>
        <location evidence="2">Chromosome</location>
    </subcellularLocation>
    <subcellularLocation>
        <location evidence="1 10">Nucleus</location>
    </subcellularLocation>
</comment>
<feature type="compositionally biased region" description="Acidic residues" evidence="11">
    <location>
        <begin position="14"/>
        <end position="26"/>
    </location>
</feature>
<dbReference type="Proteomes" id="UP000799772">
    <property type="component" value="Unassembled WGS sequence"/>
</dbReference>
<comment type="similarity">
    <text evidence="3 10">Belongs to the SPT6 family.</text>
</comment>
<evidence type="ECO:0000256" key="7">
    <source>
        <dbReference type="ARBA" id="ARBA00023163"/>
    </source>
</evidence>
<dbReference type="GO" id="GO:0034728">
    <property type="term" value="P:nucleosome organization"/>
    <property type="evidence" value="ECO:0007669"/>
    <property type="project" value="TreeGrafter"/>
</dbReference>
<evidence type="ECO:0000256" key="11">
    <source>
        <dbReference type="SAM" id="MobiDB-lite"/>
    </source>
</evidence>
<evidence type="ECO:0000256" key="4">
    <source>
        <dbReference type="ARBA" id="ARBA00020248"/>
    </source>
</evidence>